<accession>A0A444XWS2</accession>
<dbReference type="STRING" id="3818.A0A444XWS2"/>
<dbReference type="InterPro" id="IPR043502">
    <property type="entry name" value="DNA/RNA_pol_sf"/>
</dbReference>
<dbReference type="InterPro" id="IPR000477">
    <property type="entry name" value="RT_dom"/>
</dbReference>
<organism evidence="2 3">
    <name type="scientific">Arachis hypogaea</name>
    <name type="common">Peanut</name>
    <dbReference type="NCBI Taxonomy" id="3818"/>
    <lineage>
        <taxon>Eukaryota</taxon>
        <taxon>Viridiplantae</taxon>
        <taxon>Streptophyta</taxon>
        <taxon>Embryophyta</taxon>
        <taxon>Tracheophyta</taxon>
        <taxon>Spermatophyta</taxon>
        <taxon>Magnoliopsida</taxon>
        <taxon>eudicotyledons</taxon>
        <taxon>Gunneridae</taxon>
        <taxon>Pentapetalae</taxon>
        <taxon>rosids</taxon>
        <taxon>fabids</taxon>
        <taxon>Fabales</taxon>
        <taxon>Fabaceae</taxon>
        <taxon>Papilionoideae</taxon>
        <taxon>50 kb inversion clade</taxon>
        <taxon>dalbergioids sensu lato</taxon>
        <taxon>Dalbergieae</taxon>
        <taxon>Pterocarpus clade</taxon>
        <taxon>Arachis</taxon>
    </lineage>
</organism>
<evidence type="ECO:0000313" key="2">
    <source>
        <dbReference type="EMBL" id="RYQ93865.1"/>
    </source>
</evidence>
<evidence type="ECO:0000313" key="3">
    <source>
        <dbReference type="Proteomes" id="UP000289738"/>
    </source>
</evidence>
<protein>
    <recommendedName>
        <fullName evidence="1">Reverse transcriptase domain-containing protein</fullName>
    </recommendedName>
</protein>
<gene>
    <name evidence="2" type="ORF">Ahy_B09g100091</name>
</gene>
<dbReference type="CDD" id="cd01650">
    <property type="entry name" value="RT_nLTR_like"/>
    <property type="match status" value="1"/>
</dbReference>
<dbReference type="SUPFAM" id="SSF56672">
    <property type="entry name" value="DNA/RNA polymerases"/>
    <property type="match status" value="1"/>
</dbReference>
<comment type="caution">
    <text evidence="2">The sequence shown here is derived from an EMBL/GenBank/DDBJ whole genome shotgun (WGS) entry which is preliminary data.</text>
</comment>
<dbReference type="EMBL" id="SDMP01000019">
    <property type="protein sequence ID" value="RYQ93865.1"/>
    <property type="molecule type" value="Genomic_DNA"/>
</dbReference>
<dbReference type="OrthoDB" id="786357at2759"/>
<proteinExistence type="predicted"/>
<dbReference type="Proteomes" id="UP000289738">
    <property type="component" value="Chromosome B09"/>
</dbReference>
<dbReference type="Pfam" id="PF00078">
    <property type="entry name" value="RVT_1"/>
    <property type="match status" value="1"/>
</dbReference>
<dbReference type="PANTHER" id="PTHR33116:SF70">
    <property type="entry name" value="NON-LTR RETROELEMENT REVERSE TRANSCRIPTASE-LIKE PROTEIN"/>
    <property type="match status" value="1"/>
</dbReference>
<evidence type="ECO:0000259" key="1">
    <source>
        <dbReference type="PROSITE" id="PS50878"/>
    </source>
</evidence>
<dbReference type="AlphaFoldDB" id="A0A444XWS2"/>
<reference evidence="2 3" key="1">
    <citation type="submission" date="2019-01" db="EMBL/GenBank/DDBJ databases">
        <title>Sequencing of cultivated peanut Arachis hypogaea provides insights into genome evolution and oil improvement.</title>
        <authorList>
            <person name="Chen X."/>
        </authorList>
    </citation>
    <scope>NUCLEOTIDE SEQUENCE [LARGE SCALE GENOMIC DNA]</scope>
    <source>
        <strain evidence="3">cv. Fuhuasheng</strain>
        <tissue evidence="2">Leaves</tissue>
    </source>
</reference>
<keyword evidence="3" id="KW-1185">Reference proteome</keyword>
<feature type="domain" description="Reverse transcriptase" evidence="1">
    <location>
        <begin position="152"/>
        <end position="433"/>
    </location>
</feature>
<sequence>MKIITASYFRRSCFGFKSQGKKWVRFGDRNTKFFHLQTLVHRRFNKINGLFIFDGSWSTDSKILQQEATSFFKNLFCSTEEVEVDCLGDVTLPNLSAEACETLTAPVTLAEVKAAVFSMNSFKAPGPDGIQTYFFKEYWEIVGVDIWQLVNSAFRGNLIDTRIMETLIVLIPNVDVPSYFKDFCPISLCNVVYKVITKVLVNRLRPFLTEIISPLQGGFIPGRGAPDNIIITQEILHFMKQTKSRKGTLAFKIDLEKAYDRIDWRFLEHTLGKFGFPSATIRLIMTCVRASSLNLLWNGNRLDSFAPRRGLRQGDPMSSYLFVLCMERLAGYIANQVDSGLWDPVAVTRGGPRISHLMFADDLLLFCKAQKSQVECVMHAFQSFCRASEMKINLDKSKVLCSKNVNNRRKELFTGVSSIRFTQDLGKYLGVNLHHARVTRAPFNGIVDKIKGRLANWKGRLLNRAGRLCLINSVAASIPTYQMQVSLFPSSVSDKITSMMRLFLWKGKVDGRGLSLTNWNTVVTPKKFGGLGIRDPACANIALIGKLIWQLFNCPEKFWVQLIFHKFLKTFDTSLFMPPRNASHVWRSICKAFNLLGDGFTWNIGPLNQSFWFGKWRMEGPLAKEVPYVHISDFESNISDFWEDGQWKLERCHTPLPDLVKQSILSYNPDCQMGKGAGWRWSATPSNIYSSRNSYLWLYKRVFSWEEQTNWLWLWRTRVPDKYKIFIWLCIYNAIPTTAFRFHRGLGSSDLCP</sequence>
<name>A0A444XWS2_ARAHY</name>
<dbReference type="PROSITE" id="PS50878">
    <property type="entry name" value="RT_POL"/>
    <property type="match status" value="1"/>
</dbReference>
<dbReference type="PANTHER" id="PTHR33116">
    <property type="entry name" value="REVERSE TRANSCRIPTASE ZINC-BINDING DOMAIN-CONTAINING PROTEIN-RELATED-RELATED"/>
    <property type="match status" value="1"/>
</dbReference>